<dbReference type="EMBL" id="SMKU01000152">
    <property type="protein sequence ID" value="TDD80475.1"/>
    <property type="molecule type" value="Genomic_DNA"/>
</dbReference>
<keyword evidence="2" id="KW-0812">Transmembrane</keyword>
<accession>A0A4R5B5C4</accession>
<evidence type="ECO:0000313" key="4">
    <source>
        <dbReference type="Proteomes" id="UP000294513"/>
    </source>
</evidence>
<keyword evidence="4" id="KW-1185">Reference proteome</keyword>
<feature type="transmembrane region" description="Helical" evidence="2">
    <location>
        <begin position="46"/>
        <end position="63"/>
    </location>
</feature>
<evidence type="ECO:0000256" key="2">
    <source>
        <dbReference type="SAM" id="Phobius"/>
    </source>
</evidence>
<dbReference type="Proteomes" id="UP000294513">
    <property type="component" value="Unassembled WGS sequence"/>
</dbReference>
<reference evidence="3 4" key="1">
    <citation type="submission" date="2019-03" db="EMBL/GenBank/DDBJ databases">
        <title>Draft genome sequences of novel Actinobacteria.</title>
        <authorList>
            <person name="Sahin N."/>
            <person name="Ay H."/>
            <person name="Saygin H."/>
        </authorList>
    </citation>
    <scope>NUCLEOTIDE SEQUENCE [LARGE SCALE GENOMIC DNA]</scope>
    <source>
        <strain evidence="3 4">H3C3</strain>
    </source>
</reference>
<protein>
    <recommendedName>
        <fullName evidence="5">DUF2530 domain-containing protein</fullName>
    </recommendedName>
</protein>
<keyword evidence="2" id="KW-0472">Membrane</keyword>
<dbReference type="AlphaFoldDB" id="A0A4R5B5C4"/>
<dbReference type="RefSeq" id="WP_131897599.1">
    <property type="nucleotide sequence ID" value="NZ_SMKU01000152.1"/>
</dbReference>
<feature type="region of interest" description="Disordered" evidence="1">
    <location>
        <begin position="68"/>
        <end position="91"/>
    </location>
</feature>
<evidence type="ECO:0008006" key="5">
    <source>
        <dbReference type="Google" id="ProtNLM"/>
    </source>
</evidence>
<evidence type="ECO:0000313" key="3">
    <source>
        <dbReference type="EMBL" id="TDD80475.1"/>
    </source>
</evidence>
<sequence length="91" mass="9526">MPYVEYEPPERPPGIFIPRDTLLVSGIVTAGVVVAALVWLAPVVGVPIGVGTGVTGLLFTLWSHRHRSAPLDRPLPPGEPAGSGAPEEAPR</sequence>
<keyword evidence="2" id="KW-1133">Transmembrane helix</keyword>
<comment type="caution">
    <text evidence="3">The sequence shown here is derived from an EMBL/GenBank/DDBJ whole genome shotgun (WGS) entry which is preliminary data.</text>
</comment>
<proteinExistence type="predicted"/>
<organism evidence="3 4">
    <name type="scientific">Actinomadura rubrisoli</name>
    <dbReference type="NCBI Taxonomy" id="2530368"/>
    <lineage>
        <taxon>Bacteria</taxon>
        <taxon>Bacillati</taxon>
        <taxon>Actinomycetota</taxon>
        <taxon>Actinomycetes</taxon>
        <taxon>Streptosporangiales</taxon>
        <taxon>Thermomonosporaceae</taxon>
        <taxon>Actinomadura</taxon>
    </lineage>
</organism>
<evidence type="ECO:0000256" key="1">
    <source>
        <dbReference type="SAM" id="MobiDB-lite"/>
    </source>
</evidence>
<gene>
    <name evidence="3" type="ORF">E1298_25755</name>
</gene>
<feature type="compositionally biased region" description="Low complexity" evidence="1">
    <location>
        <begin position="80"/>
        <end position="91"/>
    </location>
</feature>
<feature type="transmembrane region" description="Helical" evidence="2">
    <location>
        <begin position="21"/>
        <end position="40"/>
    </location>
</feature>
<name>A0A4R5B5C4_9ACTN</name>